<evidence type="ECO:0000256" key="3">
    <source>
        <dbReference type="ARBA" id="ARBA00022679"/>
    </source>
</evidence>
<dbReference type="PRINTS" id="PR00508">
    <property type="entry name" value="S21N4MTFRASE"/>
</dbReference>
<keyword evidence="6" id="KW-0238">DNA-binding</keyword>
<keyword evidence="12" id="KW-1185">Reference proteome</keyword>
<sequence length="288" mass="31448">MTVQDLPLIQGTIPSTPVSAAAQPANQAHQVVICGDALEVMTAMSAGSVDVVVTSPPYNVGVAYRSYEDRMPEAAYLAWMEAIAAQIARILREDGAAFINLGAGANPWQALDVAMQFRRHLVLQNTITWVKSIHVDGVTRGHVRPVNSSRFLNRSHEYVYHFTKDGYAPIDRLAIGVPYTDKSNVRRWKASGQDLRCSGNTWFIPYKTMRQSSETLRHPAAFPLELPRRCLRMHGKEAGTVLDPFLGSGTTLLAAQELGWSGIGIEMDPQYAEMARKQIAAAAVGGAG</sequence>
<evidence type="ECO:0000256" key="4">
    <source>
        <dbReference type="ARBA" id="ARBA00022691"/>
    </source>
</evidence>
<evidence type="ECO:0000256" key="2">
    <source>
        <dbReference type="ARBA" id="ARBA00022603"/>
    </source>
</evidence>
<evidence type="ECO:0000256" key="5">
    <source>
        <dbReference type="ARBA" id="ARBA00022747"/>
    </source>
</evidence>
<keyword evidence="2" id="KW-0489">Methyltransferase</keyword>
<comment type="catalytic activity">
    <reaction evidence="8">
        <text>a 2'-deoxycytidine in DNA + S-adenosyl-L-methionine = an N(4)-methyl-2'-deoxycytidine in DNA + S-adenosyl-L-homocysteine + H(+)</text>
        <dbReference type="Rhea" id="RHEA:16857"/>
        <dbReference type="Rhea" id="RHEA-COMP:11369"/>
        <dbReference type="Rhea" id="RHEA-COMP:13674"/>
        <dbReference type="ChEBI" id="CHEBI:15378"/>
        <dbReference type="ChEBI" id="CHEBI:57856"/>
        <dbReference type="ChEBI" id="CHEBI:59789"/>
        <dbReference type="ChEBI" id="CHEBI:85452"/>
        <dbReference type="ChEBI" id="CHEBI:137933"/>
        <dbReference type="EC" id="2.1.1.113"/>
    </reaction>
</comment>
<proteinExistence type="inferred from homology"/>
<dbReference type="InterPro" id="IPR029063">
    <property type="entry name" value="SAM-dependent_MTases_sf"/>
</dbReference>
<evidence type="ECO:0000313" key="12">
    <source>
        <dbReference type="Proteomes" id="UP001149822"/>
    </source>
</evidence>
<comment type="catalytic activity">
    <reaction evidence="7">
        <text>a 2'-deoxyadenosine in DNA + S-adenosyl-L-methionine = an N(6)-methyl-2'-deoxyadenosine in DNA + S-adenosyl-L-homocysteine + H(+)</text>
        <dbReference type="Rhea" id="RHEA:15197"/>
        <dbReference type="Rhea" id="RHEA-COMP:12418"/>
        <dbReference type="Rhea" id="RHEA-COMP:12419"/>
        <dbReference type="ChEBI" id="CHEBI:15378"/>
        <dbReference type="ChEBI" id="CHEBI:57856"/>
        <dbReference type="ChEBI" id="CHEBI:59789"/>
        <dbReference type="ChEBI" id="CHEBI:90615"/>
        <dbReference type="ChEBI" id="CHEBI:90616"/>
        <dbReference type="EC" id="2.1.1.72"/>
    </reaction>
</comment>
<evidence type="ECO:0000259" key="10">
    <source>
        <dbReference type="Pfam" id="PF01555"/>
    </source>
</evidence>
<dbReference type="SUPFAM" id="SSF53335">
    <property type="entry name" value="S-adenosyl-L-methionine-dependent methyltransferases"/>
    <property type="match status" value="1"/>
</dbReference>
<accession>A0ABT4J5T8</accession>
<evidence type="ECO:0000256" key="9">
    <source>
        <dbReference type="RuleBase" id="RU362026"/>
    </source>
</evidence>
<evidence type="ECO:0000256" key="1">
    <source>
        <dbReference type="ARBA" id="ARBA00010203"/>
    </source>
</evidence>
<name>A0ABT4J5T8_9RHOB</name>
<evidence type="ECO:0000256" key="7">
    <source>
        <dbReference type="ARBA" id="ARBA00047942"/>
    </source>
</evidence>
<dbReference type="InterPro" id="IPR001091">
    <property type="entry name" value="RM_Methyltransferase"/>
</dbReference>
<evidence type="ECO:0000313" key="11">
    <source>
        <dbReference type="EMBL" id="MCZ0962459.1"/>
    </source>
</evidence>
<dbReference type="Pfam" id="PF01555">
    <property type="entry name" value="N6_N4_Mtase"/>
    <property type="match status" value="1"/>
</dbReference>
<dbReference type="RefSeq" id="WP_268942485.1">
    <property type="nucleotide sequence ID" value="NZ_JAPTYD010000017.1"/>
</dbReference>
<dbReference type="InterPro" id="IPR002941">
    <property type="entry name" value="DNA_methylase_N4/N6"/>
</dbReference>
<dbReference type="EMBL" id="JAPTYD010000017">
    <property type="protein sequence ID" value="MCZ0962459.1"/>
    <property type="molecule type" value="Genomic_DNA"/>
</dbReference>
<comment type="similarity">
    <text evidence="1">Belongs to the N(4)/N(6)-methyltransferase family. N(4) subfamily.</text>
</comment>
<dbReference type="Proteomes" id="UP001149822">
    <property type="component" value="Unassembled WGS sequence"/>
</dbReference>
<dbReference type="EC" id="2.1.1.-" evidence="9"/>
<feature type="domain" description="DNA methylase N-4/N-6" evidence="10">
    <location>
        <begin position="49"/>
        <end position="276"/>
    </location>
</feature>
<dbReference type="Gene3D" id="3.40.50.150">
    <property type="entry name" value="Vaccinia Virus protein VP39"/>
    <property type="match status" value="1"/>
</dbReference>
<evidence type="ECO:0000256" key="8">
    <source>
        <dbReference type="ARBA" id="ARBA00049120"/>
    </source>
</evidence>
<organism evidence="11 12">
    <name type="scientific">Paracoccus benzoatiresistens</name>
    <dbReference type="NCBI Taxonomy" id="2997341"/>
    <lineage>
        <taxon>Bacteria</taxon>
        <taxon>Pseudomonadati</taxon>
        <taxon>Pseudomonadota</taxon>
        <taxon>Alphaproteobacteria</taxon>
        <taxon>Rhodobacterales</taxon>
        <taxon>Paracoccaceae</taxon>
        <taxon>Paracoccus</taxon>
    </lineage>
</organism>
<keyword evidence="4" id="KW-0949">S-adenosyl-L-methionine</keyword>
<keyword evidence="3" id="KW-0808">Transferase</keyword>
<protein>
    <recommendedName>
        <fullName evidence="9">Methyltransferase</fullName>
        <ecNumber evidence="9">2.1.1.-</ecNumber>
    </recommendedName>
</protein>
<gene>
    <name evidence="11" type="ORF">OU682_12595</name>
</gene>
<evidence type="ECO:0000256" key="6">
    <source>
        <dbReference type="ARBA" id="ARBA00023125"/>
    </source>
</evidence>
<reference evidence="11" key="1">
    <citation type="submission" date="2022-12" db="EMBL/GenBank/DDBJ databases">
        <title>Paracoccus sp. EF6 isolated from a lake water.</title>
        <authorList>
            <person name="Liu H."/>
        </authorList>
    </citation>
    <scope>NUCLEOTIDE SEQUENCE</scope>
    <source>
        <strain evidence="11">EF6</strain>
    </source>
</reference>
<keyword evidence="5" id="KW-0680">Restriction system</keyword>
<dbReference type="PROSITE" id="PS00093">
    <property type="entry name" value="N4_MTASE"/>
    <property type="match status" value="1"/>
</dbReference>
<dbReference type="InterPro" id="IPR017985">
    <property type="entry name" value="MeTrfase_CN4_CS"/>
</dbReference>
<comment type="caution">
    <text evidence="11">The sequence shown here is derived from an EMBL/GenBank/DDBJ whole genome shotgun (WGS) entry which is preliminary data.</text>
</comment>